<dbReference type="Proteomes" id="UP001054892">
    <property type="component" value="Unassembled WGS sequence"/>
</dbReference>
<dbReference type="KEGG" id="ptw:TUM18999_21810"/>
<evidence type="ECO:0000313" key="1">
    <source>
        <dbReference type="EMBL" id="BCG23990.1"/>
    </source>
</evidence>
<name>A0A6J4E2V5_9PSED</name>
<evidence type="ECO:0000313" key="3">
    <source>
        <dbReference type="Proteomes" id="UP000509383"/>
    </source>
</evidence>
<evidence type="ECO:0000313" key="4">
    <source>
        <dbReference type="Proteomes" id="UP001054892"/>
    </source>
</evidence>
<reference evidence="1 3" key="1">
    <citation type="submission" date="2020-05" db="EMBL/GenBank/DDBJ databases">
        <title>Characterization of novel class B3 metallo-beta-lactamase from novel Pseudomonas species.</title>
        <authorList>
            <person name="Yamada K."/>
            <person name="Aoki K."/>
            <person name="Ishii Y."/>
        </authorList>
    </citation>
    <scope>NUCLEOTIDE SEQUENCE [LARGE SCALE GENOMIC DNA]</scope>
    <source>
        <strain evidence="1 3">TUM18999</strain>
        <strain evidence="2 4">TUM20286</strain>
    </source>
</reference>
<dbReference type="Proteomes" id="UP000509383">
    <property type="component" value="Chromosome"/>
</dbReference>
<proteinExistence type="predicted"/>
<gene>
    <name evidence="1" type="ORF">TUM18999_21810</name>
    <name evidence="2" type="ORF">TUM20286_59320</name>
</gene>
<sequence length="69" mass="7126">MGVIVLGRGSGLGRAVCGAERRWGYLFLSAGEKQEAQPAEWDSAALGLAAFGANLQVAPCAICGGVYQR</sequence>
<accession>A0A6J4E2V5</accession>
<dbReference type="EMBL" id="AP023189">
    <property type="protein sequence ID" value="BCG23990.1"/>
    <property type="molecule type" value="Genomic_DNA"/>
</dbReference>
<keyword evidence="4" id="KW-1185">Reference proteome</keyword>
<dbReference type="AlphaFoldDB" id="A0A6J4E2V5"/>
<organism evidence="1 3">
    <name type="scientific">Pseudomonas tohonis</name>
    <dbReference type="NCBI Taxonomy" id="2725477"/>
    <lineage>
        <taxon>Bacteria</taxon>
        <taxon>Pseudomonadati</taxon>
        <taxon>Pseudomonadota</taxon>
        <taxon>Gammaproteobacteria</taxon>
        <taxon>Pseudomonadales</taxon>
        <taxon>Pseudomonadaceae</taxon>
        <taxon>Pseudomonas</taxon>
    </lineage>
</organism>
<evidence type="ECO:0000313" key="2">
    <source>
        <dbReference type="EMBL" id="GJN56180.1"/>
    </source>
</evidence>
<protein>
    <submittedName>
        <fullName evidence="1">Uncharacterized protein</fullName>
    </submittedName>
</protein>
<dbReference type="EMBL" id="BQKM01000027">
    <property type="protein sequence ID" value="GJN56180.1"/>
    <property type="molecule type" value="Genomic_DNA"/>
</dbReference>